<evidence type="ECO:0000313" key="1">
    <source>
        <dbReference type="EMBL" id="TFK84431.1"/>
    </source>
</evidence>
<dbReference type="EMBL" id="ML211317">
    <property type="protein sequence ID" value="TFK84431.1"/>
    <property type="molecule type" value="Genomic_DNA"/>
</dbReference>
<proteinExistence type="predicted"/>
<evidence type="ECO:0000313" key="2">
    <source>
        <dbReference type="Proteomes" id="UP000308197"/>
    </source>
</evidence>
<sequence>MRGTIFLSGYLSPAHIGATGQVTISLMRRKGRLHHLRDIWFDGGLMENGKHLSCSVTLGRDTDPVSPRQRCGMEMVVWRHLHLARDLCN</sequence>
<dbReference type="AlphaFoldDB" id="A0A5C3P4N2"/>
<name>A0A5C3P4N2_9APHY</name>
<gene>
    <name evidence="1" type="ORF">K466DRAFT_225906</name>
</gene>
<keyword evidence="2" id="KW-1185">Reference proteome</keyword>
<dbReference type="Proteomes" id="UP000308197">
    <property type="component" value="Unassembled WGS sequence"/>
</dbReference>
<reference evidence="1 2" key="1">
    <citation type="journal article" date="2019" name="Nat. Ecol. Evol.">
        <title>Megaphylogeny resolves global patterns of mushroom evolution.</title>
        <authorList>
            <person name="Varga T."/>
            <person name="Krizsan K."/>
            <person name="Foldi C."/>
            <person name="Dima B."/>
            <person name="Sanchez-Garcia M."/>
            <person name="Sanchez-Ramirez S."/>
            <person name="Szollosi G.J."/>
            <person name="Szarkandi J.G."/>
            <person name="Papp V."/>
            <person name="Albert L."/>
            <person name="Andreopoulos W."/>
            <person name="Angelini C."/>
            <person name="Antonin V."/>
            <person name="Barry K.W."/>
            <person name="Bougher N.L."/>
            <person name="Buchanan P."/>
            <person name="Buyck B."/>
            <person name="Bense V."/>
            <person name="Catcheside P."/>
            <person name="Chovatia M."/>
            <person name="Cooper J."/>
            <person name="Damon W."/>
            <person name="Desjardin D."/>
            <person name="Finy P."/>
            <person name="Geml J."/>
            <person name="Haridas S."/>
            <person name="Hughes K."/>
            <person name="Justo A."/>
            <person name="Karasinski D."/>
            <person name="Kautmanova I."/>
            <person name="Kiss B."/>
            <person name="Kocsube S."/>
            <person name="Kotiranta H."/>
            <person name="LaButti K.M."/>
            <person name="Lechner B.E."/>
            <person name="Liimatainen K."/>
            <person name="Lipzen A."/>
            <person name="Lukacs Z."/>
            <person name="Mihaltcheva S."/>
            <person name="Morgado L.N."/>
            <person name="Niskanen T."/>
            <person name="Noordeloos M.E."/>
            <person name="Ohm R.A."/>
            <person name="Ortiz-Santana B."/>
            <person name="Ovrebo C."/>
            <person name="Racz N."/>
            <person name="Riley R."/>
            <person name="Savchenko A."/>
            <person name="Shiryaev A."/>
            <person name="Soop K."/>
            <person name="Spirin V."/>
            <person name="Szebenyi C."/>
            <person name="Tomsovsky M."/>
            <person name="Tulloss R.E."/>
            <person name="Uehling J."/>
            <person name="Grigoriev I.V."/>
            <person name="Vagvolgyi C."/>
            <person name="Papp T."/>
            <person name="Martin F.M."/>
            <person name="Miettinen O."/>
            <person name="Hibbett D.S."/>
            <person name="Nagy L.G."/>
        </authorList>
    </citation>
    <scope>NUCLEOTIDE SEQUENCE [LARGE SCALE GENOMIC DNA]</scope>
    <source>
        <strain evidence="1 2">HHB13444</strain>
    </source>
</reference>
<organism evidence="1 2">
    <name type="scientific">Polyporus arcularius HHB13444</name>
    <dbReference type="NCBI Taxonomy" id="1314778"/>
    <lineage>
        <taxon>Eukaryota</taxon>
        <taxon>Fungi</taxon>
        <taxon>Dikarya</taxon>
        <taxon>Basidiomycota</taxon>
        <taxon>Agaricomycotina</taxon>
        <taxon>Agaricomycetes</taxon>
        <taxon>Polyporales</taxon>
        <taxon>Polyporaceae</taxon>
        <taxon>Polyporus</taxon>
    </lineage>
</organism>
<protein>
    <submittedName>
        <fullName evidence="1">Uncharacterized protein</fullName>
    </submittedName>
</protein>
<accession>A0A5C3P4N2</accession>
<dbReference type="InParanoid" id="A0A5C3P4N2"/>